<dbReference type="InterPro" id="IPR027417">
    <property type="entry name" value="P-loop_NTPase"/>
</dbReference>
<dbReference type="CDD" id="cd00383">
    <property type="entry name" value="trans_reg_C"/>
    <property type="match status" value="1"/>
</dbReference>
<evidence type="ECO:0000256" key="6">
    <source>
        <dbReference type="SAM" id="MobiDB-lite"/>
    </source>
</evidence>
<evidence type="ECO:0000313" key="8">
    <source>
        <dbReference type="EMBL" id="NGY65040.1"/>
    </source>
</evidence>
<keyword evidence="3 5" id="KW-0238">DNA-binding</keyword>
<sequence length="911" mass="99622">MELRLLGGIAVLVDGRALDLGPARQRCVLAALAVDAGHVVSVDRLMRRVWGDEPPLRARATLRNYLSRLRLLLAEAGSPALTRRPGGYVLEVERSTIDLHRFDELCAEARATDDHDKRAALLQRALEQWRGEALTGVTGDWAAAERDRLGQQLLGAECDLTDALLSLGHGEDLVAPLSARAAQWPLDERVSAQFMLALHRAGRTADALAHYRQLRDRLVEQLGTEPCAAVQDLHQHILTGETPTRPERPVPRQLPAPPRWFTGRDAELEALTLSSATVVISAIGGTGGIGKTWLALRWAHRHAAQFPDGHLFTDLRGFSATEQPVTPDAALFGFLTALGVAPHHVPAELHAAAALYRTTIAERRMLIVLDNAASAEQVVPLLPGSPSCTVLITSRHELASLIDRHGAHHLRLDVLARHESRALLTARLGVERVAAEPGAVDELIELCGGFPLALSITTRIATHPGTTLAEVAAELREFGLATLDHDTDPAASLPAVLSWSLRYLTDEQRTLFGLLGISPGPDTTLPAVASLIGLSPARARKALTALEEVSLVGRRHDRYVMHDLIRAYAADIAQGLPADVRESALVRVMDFHLHTAIAADRLLDSLRPLVPVEPPAPGVRPLPLPDAATATSWLEAEHATLIATQRTAAALGRHELVWQLAWTLDTFHIWQGHRHTALTMWQVALDAAAHLPDPARSRTHRLLGRACSRTGLHDEAVGHLGQALELAVRHHDLTEQAHTHRSFALAWDAQGNDRMALEHVRHALDLYHSLDQPNWEADALSAAGWYAARLGEFDTAREHCLAALTLHRLHHNPAGESATLDSLGLIAQQTGDHQQAIGHYRDAITSYRAHGNAYYFAETLDRAGQSHLALAQHDQARAVWEEALELYRDQGRDEDAARVRRQLDDLTQPQP</sequence>
<evidence type="ECO:0000256" key="1">
    <source>
        <dbReference type="ARBA" id="ARBA00005820"/>
    </source>
</evidence>
<evidence type="ECO:0000313" key="9">
    <source>
        <dbReference type="Proteomes" id="UP000481360"/>
    </source>
</evidence>
<dbReference type="InterPro" id="IPR016032">
    <property type="entry name" value="Sig_transdc_resp-reg_C-effctor"/>
</dbReference>
<dbReference type="Gene3D" id="3.40.50.300">
    <property type="entry name" value="P-loop containing nucleotide triphosphate hydrolases"/>
    <property type="match status" value="1"/>
</dbReference>
<evidence type="ECO:0000256" key="3">
    <source>
        <dbReference type="ARBA" id="ARBA00023125"/>
    </source>
</evidence>
<dbReference type="InterPro" id="IPR005158">
    <property type="entry name" value="BTAD"/>
</dbReference>
<dbReference type="SUPFAM" id="SSF52540">
    <property type="entry name" value="P-loop containing nucleoside triphosphate hydrolases"/>
    <property type="match status" value="1"/>
</dbReference>
<comment type="similarity">
    <text evidence="1">Belongs to the AfsR/DnrI/RedD regulatory family.</text>
</comment>
<evidence type="ECO:0000256" key="5">
    <source>
        <dbReference type="PROSITE-ProRule" id="PRU01091"/>
    </source>
</evidence>
<dbReference type="SUPFAM" id="SSF48452">
    <property type="entry name" value="TPR-like"/>
    <property type="match status" value="3"/>
</dbReference>
<feature type="region of interest" description="Disordered" evidence="6">
    <location>
        <begin position="891"/>
        <end position="911"/>
    </location>
</feature>
<dbReference type="Pfam" id="PF03704">
    <property type="entry name" value="BTAD"/>
    <property type="match status" value="1"/>
</dbReference>
<dbReference type="RefSeq" id="WP_166053834.1">
    <property type="nucleotide sequence ID" value="NZ_JAAMPJ010000014.1"/>
</dbReference>
<dbReference type="InterPro" id="IPR036388">
    <property type="entry name" value="WH-like_DNA-bd_sf"/>
</dbReference>
<accession>A0A7C9W7Z2</accession>
<dbReference type="SUPFAM" id="SSF46894">
    <property type="entry name" value="C-terminal effector domain of the bipartite response regulators"/>
    <property type="match status" value="1"/>
</dbReference>
<dbReference type="PANTHER" id="PTHR35807:SF1">
    <property type="entry name" value="TRANSCRIPTIONAL REGULATOR REDD"/>
    <property type="match status" value="1"/>
</dbReference>
<evidence type="ECO:0000256" key="2">
    <source>
        <dbReference type="ARBA" id="ARBA00023015"/>
    </source>
</evidence>
<dbReference type="Pfam" id="PF13424">
    <property type="entry name" value="TPR_12"/>
    <property type="match status" value="1"/>
</dbReference>
<keyword evidence="2" id="KW-0805">Transcription regulation</keyword>
<dbReference type="PANTHER" id="PTHR35807">
    <property type="entry name" value="TRANSCRIPTIONAL REGULATOR REDD-RELATED"/>
    <property type="match status" value="1"/>
</dbReference>
<feature type="domain" description="OmpR/PhoB-type" evidence="7">
    <location>
        <begin position="1"/>
        <end position="92"/>
    </location>
</feature>
<dbReference type="SMART" id="SM00862">
    <property type="entry name" value="Trans_reg_C"/>
    <property type="match status" value="1"/>
</dbReference>
<dbReference type="PRINTS" id="PR00364">
    <property type="entry name" value="DISEASERSIST"/>
</dbReference>
<dbReference type="InterPro" id="IPR011990">
    <property type="entry name" value="TPR-like_helical_dom_sf"/>
</dbReference>
<feature type="compositionally biased region" description="Basic and acidic residues" evidence="6">
    <location>
        <begin position="891"/>
        <end position="904"/>
    </location>
</feature>
<dbReference type="GO" id="GO:0043531">
    <property type="term" value="F:ADP binding"/>
    <property type="evidence" value="ECO:0007669"/>
    <property type="project" value="InterPro"/>
</dbReference>
<dbReference type="Proteomes" id="UP000481360">
    <property type="component" value="Unassembled WGS sequence"/>
</dbReference>
<dbReference type="SMART" id="SM01043">
    <property type="entry name" value="BTAD"/>
    <property type="match status" value="1"/>
</dbReference>
<evidence type="ECO:0000256" key="4">
    <source>
        <dbReference type="ARBA" id="ARBA00023163"/>
    </source>
</evidence>
<dbReference type="GO" id="GO:0003677">
    <property type="term" value="F:DNA binding"/>
    <property type="evidence" value="ECO:0007669"/>
    <property type="project" value="UniProtKB-UniRule"/>
</dbReference>
<dbReference type="InterPro" id="IPR019734">
    <property type="entry name" value="TPR_rpt"/>
</dbReference>
<dbReference type="Pfam" id="PF00486">
    <property type="entry name" value="Trans_reg_C"/>
    <property type="match status" value="1"/>
</dbReference>
<keyword evidence="9" id="KW-1185">Reference proteome</keyword>
<dbReference type="Gene3D" id="1.10.10.10">
    <property type="entry name" value="Winged helix-like DNA-binding domain superfamily/Winged helix DNA-binding domain"/>
    <property type="match status" value="1"/>
</dbReference>
<comment type="caution">
    <text evidence="8">The sequence shown here is derived from an EMBL/GenBank/DDBJ whole genome shotgun (WGS) entry which is preliminary data.</text>
</comment>
<dbReference type="GO" id="GO:0000160">
    <property type="term" value="P:phosphorelay signal transduction system"/>
    <property type="evidence" value="ECO:0007669"/>
    <property type="project" value="InterPro"/>
</dbReference>
<reference evidence="8 9" key="1">
    <citation type="submission" date="2020-03" db="EMBL/GenBank/DDBJ databases">
        <title>Isolation and identification of active actinomycetes.</title>
        <authorList>
            <person name="Sun X."/>
        </authorList>
    </citation>
    <scope>NUCLEOTIDE SEQUENCE [LARGE SCALE GENOMIC DNA]</scope>
    <source>
        <strain evidence="8 9">NEAU-D13</strain>
    </source>
</reference>
<dbReference type="GO" id="GO:0006355">
    <property type="term" value="P:regulation of DNA-templated transcription"/>
    <property type="evidence" value="ECO:0007669"/>
    <property type="project" value="InterPro"/>
</dbReference>
<dbReference type="EMBL" id="JAAMPJ010000014">
    <property type="protein sequence ID" value="NGY65040.1"/>
    <property type="molecule type" value="Genomic_DNA"/>
</dbReference>
<gene>
    <name evidence="8" type="ORF">G7043_39610</name>
</gene>
<keyword evidence="4" id="KW-0804">Transcription</keyword>
<dbReference type="Gene3D" id="1.25.40.10">
    <property type="entry name" value="Tetratricopeptide repeat domain"/>
    <property type="match status" value="3"/>
</dbReference>
<organism evidence="8 9">
    <name type="scientific">Lentzea alba</name>
    <dbReference type="NCBI Taxonomy" id="2714351"/>
    <lineage>
        <taxon>Bacteria</taxon>
        <taxon>Bacillati</taxon>
        <taxon>Actinomycetota</taxon>
        <taxon>Actinomycetes</taxon>
        <taxon>Pseudonocardiales</taxon>
        <taxon>Pseudonocardiaceae</taxon>
        <taxon>Lentzea</taxon>
    </lineage>
</organism>
<dbReference type="SMART" id="SM00028">
    <property type="entry name" value="TPR"/>
    <property type="match status" value="5"/>
</dbReference>
<dbReference type="InterPro" id="IPR001867">
    <property type="entry name" value="OmpR/PhoB-type_DNA-bd"/>
</dbReference>
<dbReference type="AlphaFoldDB" id="A0A7C9W7Z2"/>
<dbReference type="CDD" id="cd15831">
    <property type="entry name" value="BTAD"/>
    <property type="match status" value="1"/>
</dbReference>
<name>A0A7C9W7Z2_9PSEU</name>
<feature type="DNA-binding region" description="OmpR/PhoB-type" evidence="5">
    <location>
        <begin position="1"/>
        <end position="92"/>
    </location>
</feature>
<protein>
    <submittedName>
        <fullName evidence="8">Tetratricopeptide repeat protein</fullName>
    </submittedName>
</protein>
<dbReference type="PROSITE" id="PS51755">
    <property type="entry name" value="OMPR_PHOB"/>
    <property type="match status" value="1"/>
</dbReference>
<proteinExistence type="inferred from homology"/>
<dbReference type="InterPro" id="IPR051677">
    <property type="entry name" value="AfsR-DnrI-RedD_regulator"/>
</dbReference>
<evidence type="ECO:0000259" key="7">
    <source>
        <dbReference type="PROSITE" id="PS51755"/>
    </source>
</evidence>